<evidence type="ECO:0000313" key="2">
    <source>
        <dbReference type="EMBL" id="RSM82585.1"/>
    </source>
</evidence>
<evidence type="ECO:0000259" key="1">
    <source>
        <dbReference type="Pfam" id="PF13460"/>
    </source>
</evidence>
<dbReference type="InterPro" id="IPR016040">
    <property type="entry name" value="NAD(P)-bd_dom"/>
</dbReference>
<comment type="caution">
    <text evidence="2">The sequence shown here is derived from an EMBL/GenBank/DDBJ whole genome shotgun (WGS) entry which is preliminary data.</text>
</comment>
<dbReference type="RefSeq" id="WP_037253922.1">
    <property type="nucleotide sequence ID" value="NZ_QHKI01000022.1"/>
</dbReference>
<accession>A0A428Z664</accession>
<dbReference type="PANTHER" id="PTHR43162:SF1">
    <property type="entry name" value="PRESTALK A DIFFERENTIATION PROTEIN A"/>
    <property type="match status" value="1"/>
</dbReference>
<dbReference type="SUPFAM" id="SSF51735">
    <property type="entry name" value="NAD(P)-binding Rossmann-fold domains"/>
    <property type="match status" value="1"/>
</dbReference>
<proteinExistence type="predicted"/>
<dbReference type="OrthoDB" id="3207931at2"/>
<dbReference type="InterPro" id="IPR036291">
    <property type="entry name" value="NAD(P)-bd_dom_sf"/>
</dbReference>
<dbReference type="PANTHER" id="PTHR43162">
    <property type="match status" value="1"/>
</dbReference>
<sequence>MTILVTGATGNVGRCVITQLVDAGASVRATSRNPQSAGLPVDVRAADLEKPESFDSALEGVEKVFLFPNPAGAQGFAELAKAKGVKRIVLLSSQAAAHESYGDSPVRTVHLAVEAAVERSGIDWTFLRPGGFATNTLFWAESIKQEGLVRLPFADANVNPIHEADIAAVAVKALLEDGHVGAAYELTGPESISQRGQVSLIGAAVGREIEVVDLSVAEAKALWAQQFGGFADGKILDGMVKLYENATARAADLTTVVQEVLGRPARTFAEWATDHKADFTA</sequence>
<evidence type="ECO:0000313" key="3">
    <source>
        <dbReference type="Proteomes" id="UP000287547"/>
    </source>
</evidence>
<dbReference type="Pfam" id="PF13460">
    <property type="entry name" value="NAD_binding_10"/>
    <property type="match status" value="1"/>
</dbReference>
<gene>
    <name evidence="2" type="ORF">DMH04_25685</name>
</gene>
<dbReference type="Proteomes" id="UP000287547">
    <property type="component" value="Unassembled WGS sequence"/>
</dbReference>
<protein>
    <recommendedName>
        <fullName evidence="1">NAD(P)-binding domain-containing protein</fullName>
    </recommendedName>
</protein>
<dbReference type="AlphaFoldDB" id="A0A428Z664"/>
<dbReference type="Gene3D" id="3.40.50.720">
    <property type="entry name" value="NAD(P)-binding Rossmann-like Domain"/>
    <property type="match status" value="1"/>
</dbReference>
<reference evidence="2 3" key="1">
    <citation type="submission" date="2018-05" db="EMBL/GenBank/DDBJ databases">
        <title>Evolution of GPA BGCs.</title>
        <authorList>
            <person name="Waglechner N."/>
            <person name="Wright G.D."/>
        </authorList>
    </citation>
    <scope>NUCLEOTIDE SEQUENCE [LARGE SCALE GENOMIC DNA]</scope>
    <source>
        <strain evidence="2 3">A82846</strain>
    </source>
</reference>
<organism evidence="2 3">
    <name type="scientific">Kibdelosporangium aridum</name>
    <dbReference type="NCBI Taxonomy" id="2030"/>
    <lineage>
        <taxon>Bacteria</taxon>
        <taxon>Bacillati</taxon>
        <taxon>Actinomycetota</taxon>
        <taxon>Actinomycetes</taxon>
        <taxon>Pseudonocardiales</taxon>
        <taxon>Pseudonocardiaceae</taxon>
        <taxon>Kibdelosporangium</taxon>
    </lineage>
</organism>
<dbReference type="EMBL" id="QHKI01000022">
    <property type="protein sequence ID" value="RSM82585.1"/>
    <property type="molecule type" value="Genomic_DNA"/>
</dbReference>
<feature type="domain" description="NAD(P)-binding" evidence="1">
    <location>
        <begin position="7"/>
        <end position="176"/>
    </location>
</feature>
<name>A0A428Z664_KIBAR</name>
<dbReference type="InterPro" id="IPR051604">
    <property type="entry name" value="Ergot_Alk_Oxidoreductase"/>
</dbReference>